<dbReference type="SUPFAM" id="SSF52279">
    <property type="entry name" value="Beta-D-glucan exohydrolase, C-terminal domain"/>
    <property type="match status" value="1"/>
</dbReference>
<dbReference type="InterPro" id="IPR017853">
    <property type="entry name" value="GH"/>
</dbReference>
<dbReference type="PROSITE" id="PS51820">
    <property type="entry name" value="PA14"/>
    <property type="match status" value="1"/>
</dbReference>
<reference evidence="9 10" key="1">
    <citation type="journal article" date="2010" name="J. Bacteriol.">
        <title>Genome sequences of Oceanicola granulosus HTCC2516(T) and Oceanicola batsensis HTCC2597(TDelta).</title>
        <authorList>
            <person name="Thrash J.C."/>
            <person name="Cho J.C."/>
            <person name="Vergin K.L."/>
            <person name="Giovannoni S.J."/>
        </authorList>
    </citation>
    <scope>NUCLEOTIDE SEQUENCE [LARGE SCALE GENOMIC DNA]</scope>
    <source>
        <strain evidence="10">ATCC BAA-861 / DSM 15982 / KCTC 12143 / HTCC2516</strain>
    </source>
</reference>
<gene>
    <name evidence="9" type="ORF">OG2516_09595</name>
</gene>
<dbReference type="InterPro" id="IPR037524">
    <property type="entry name" value="PA14/GLEYA"/>
</dbReference>
<dbReference type="PANTHER" id="PTHR42715:SF3">
    <property type="entry name" value="BETA-GLUCOSIDASE B-RELATED"/>
    <property type="match status" value="1"/>
</dbReference>
<dbReference type="InterPro" id="IPR036881">
    <property type="entry name" value="Glyco_hydro_3_C_sf"/>
</dbReference>
<dbReference type="SMART" id="SM01217">
    <property type="entry name" value="Fn3_like"/>
    <property type="match status" value="1"/>
</dbReference>
<dbReference type="InterPro" id="IPR050288">
    <property type="entry name" value="Cellulose_deg_GH3"/>
</dbReference>
<dbReference type="InterPro" id="IPR036962">
    <property type="entry name" value="Glyco_hydro_3_N_sf"/>
</dbReference>
<evidence type="ECO:0000259" key="8">
    <source>
        <dbReference type="PROSITE" id="PS51820"/>
    </source>
</evidence>
<dbReference type="Pfam" id="PF14310">
    <property type="entry name" value="Fn3-like"/>
    <property type="match status" value="1"/>
</dbReference>
<dbReference type="eggNOG" id="COG1472">
    <property type="taxonomic scope" value="Bacteria"/>
</dbReference>
<dbReference type="Proteomes" id="UP000003635">
    <property type="component" value="Unassembled WGS sequence"/>
</dbReference>
<keyword evidence="2 7" id="KW-0378">Hydrolase</keyword>
<dbReference type="Gene3D" id="2.60.40.10">
    <property type="entry name" value="Immunoglobulins"/>
    <property type="match status" value="1"/>
</dbReference>
<name>Q2CCY5_OCEGH</name>
<dbReference type="FunFam" id="2.60.40.10:FF:000495">
    <property type="entry name" value="Periplasmic beta-glucosidase"/>
    <property type="match status" value="1"/>
</dbReference>
<dbReference type="InterPro" id="IPR013783">
    <property type="entry name" value="Ig-like_fold"/>
</dbReference>
<evidence type="ECO:0000256" key="4">
    <source>
        <dbReference type="ARBA" id="ARBA00031448"/>
    </source>
</evidence>
<feature type="domain" description="PA14" evidence="8">
    <location>
        <begin position="387"/>
        <end position="537"/>
    </location>
</feature>
<dbReference type="EMBL" id="AAOT01000027">
    <property type="protein sequence ID" value="EAR50488.1"/>
    <property type="molecule type" value="Genomic_DNA"/>
</dbReference>
<dbReference type="InterPro" id="IPR026891">
    <property type="entry name" value="Fn3-like"/>
</dbReference>
<organism evidence="9 10">
    <name type="scientific">Oceanicola granulosus (strain ATCC BAA-861 / DSM 15982 / KCTC 12143 / HTCC2516)</name>
    <dbReference type="NCBI Taxonomy" id="314256"/>
    <lineage>
        <taxon>Bacteria</taxon>
        <taxon>Pseudomonadati</taxon>
        <taxon>Pseudomonadota</taxon>
        <taxon>Alphaproteobacteria</taxon>
        <taxon>Rhodobacterales</taxon>
        <taxon>Roseobacteraceae</taxon>
        <taxon>Oceanicola</taxon>
    </lineage>
</organism>
<dbReference type="PROSITE" id="PS00775">
    <property type="entry name" value="GLYCOSYL_HYDROL_F3"/>
    <property type="match status" value="1"/>
</dbReference>
<dbReference type="SUPFAM" id="SSF51445">
    <property type="entry name" value="(Trans)glycosidases"/>
    <property type="match status" value="1"/>
</dbReference>
<evidence type="ECO:0000256" key="6">
    <source>
        <dbReference type="ARBA" id="ARBA00032594"/>
    </source>
</evidence>
<dbReference type="HOGENOM" id="CLU_004542_4_0_5"/>
<proteinExistence type="inferred from homology"/>
<keyword evidence="3 7" id="KW-0326">Glycosidase</keyword>
<dbReference type="SMART" id="SM00758">
    <property type="entry name" value="PA14"/>
    <property type="match status" value="1"/>
</dbReference>
<dbReference type="InterPro" id="IPR001764">
    <property type="entry name" value="Glyco_hydro_3_N"/>
</dbReference>
<dbReference type="OrthoDB" id="9781691at2"/>
<dbReference type="Pfam" id="PF00933">
    <property type="entry name" value="Glyco_hydro_3"/>
    <property type="match status" value="1"/>
</dbReference>
<keyword evidence="10" id="KW-1185">Reference proteome</keyword>
<dbReference type="Gene3D" id="3.20.20.300">
    <property type="entry name" value="Glycoside hydrolase, family 3, N-terminal domain"/>
    <property type="match status" value="1"/>
</dbReference>
<dbReference type="GO" id="GO:0009251">
    <property type="term" value="P:glucan catabolic process"/>
    <property type="evidence" value="ECO:0007669"/>
    <property type="project" value="TreeGrafter"/>
</dbReference>
<dbReference type="Pfam" id="PF07691">
    <property type="entry name" value="PA14"/>
    <property type="match status" value="1"/>
</dbReference>
<dbReference type="InterPro" id="IPR019800">
    <property type="entry name" value="Glyco_hydro_3_AS"/>
</dbReference>
<accession>Q2CCY5</accession>
<dbReference type="InterPro" id="IPR011658">
    <property type="entry name" value="PA14_dom"/>
</dbReference>
<dbReference type="Pfam" id="PF01915">
    <property type="entry name" value="Glyco_hydro_3_C"/>
    <property type="match status" value="1"/>
</dbReference>
<dbReference type="AlphaFoldDB" id="Q2CCY5"/>
<dbReference type="Gene3D" id="2.60.120.260">
    <property type="entry name" value="Galactose-binding domain-like"/>
    <property type="match status" value="1"/>
</dbReference>
<sequence length="807" mass="86305">MPDRDPIALAADLTLEEQVRLLSGQDDWSVAPVERLGIGSLRVTDGPNGARGGGGLTGGVKATAFPVGIAIGASWNIELVEEIGAALADEARDKSCHVLLAPTINLQRGPLNGRNFECYSEDPYLTARLAVGYIRGLQDNGIAATPKHFVGNESEIQRTTMSSEIDERALRELYLVPFEAAVKEAGTWAIMSSYNRLNGTYTSEHPWLLNEVLRDQWGYDGVVMSDWFGSHTTAATINAGLDLEMPGPTRDRGDKLVAAVEAGEVAPETIATRAANMLRLMQRTGAIDDQGSRDERAVERDSTRALVRRAGAEATVLLKNNGILPLSGTPHIAVVGPNAPLARAMGGGSAQLNAHRLVSPAEGLRAALGDNRVSVAAGCDNHRFEPVLSGRFRVEWFANTDLAGAPVHVETVTDTEAFLVQGIGGGKVDPGECSFRLTGTYTPDRAGLHRAGIHCAGRARLFIDDQLVADAWDGWTRGSTFFEEGNDPVVGEVDLSEGAHEVRLEYRTAPAFNLHVRAYQLGIGRPRDDADFAEAVEAARGADVAVVCVGRNAEWDTEGWDLPSMTLPGRQDDLVAAVAAVAKTTIVVLQTGGPVEMPWHDDVAAILQAWYPGQEAGHALADVLTGAVEPSGRLPQTFPRRLADAPTQGKGAEAYPGKNGRVVYAEGLGIGYRADGPAPLYPFGHGLGYTDIDITAVEAADDRVSVTVENRGARAGAQVVQLYVAPEAAPVPRPEAELKGFAKVRLEPGARAEVSFELPDRAFAWFDVAAQEWVASPGRYRLYAALSAADRRFSATIERTEEVRMAP</sequence>
<dbReference type="Gene3D" id="3.40.50.1700">
    <property type="entry name" value="Glycoside hydrolase family 3 C-terminal domain"/>
    <property type="match status" value="1"/>
</dbReference>
<evidence type="ECO:0000313" key="10">
    <source>
        <dbReference type="Proteomes" id="UP000003635"/>
    </source>
</evidence>
<comment type="caution">
    <text evidence="9">The sequence shown here is derived from an EMBL/GenBank/DDBJ whole genome shotgun (WGS) entry which is preliminary data.</text>
</comment>
<dbReference type="PANTHER" id="PTHR42715">
    <property type="entry name" value="BETA-GLUCOSIDASE"/>
    <property type="match status" value="1"/>
</dbReference>
<comment type="similarity">
    <text evidence="1 7">Belongs to the glycosyl hydrolase 3 family.</text>
</comment>
<dbReference type="STRING" id="314256.OG2516_09595"/>
<dbReference type="SUPFAM" id="SSF56988">
    <property type="entry name" value="Anthrax protective antigen"/>
    <property type="match status" value="1"/>
</dbReference>
<evidence type="ECO:0000256" key="5">
    <source>
        <dbReference type="ARBA" id="ARBA00032194"/>
    </source>
</evidence>
<protein>
    <recommendedName>
        <fullName evidence="6">Beta-D-glucoside glucohydrolase</fullName>
    </recommendedName>
    <alternativeName>
        <fullName evidence="4">Cellobiase</fullName>
    </alternativeName>
    <alternativeName>
        <fullName evidence="5">Gentiobiase</fullName>
    </alternativeName>
</protein>
<evidence type="ECO:0000256" key="2">
    <source>
        <dbReference type="ARBA" id="ARBA00022801"/>
    </source>
</evidence>
<evidence type="ECO:0000256" key="3">
    <source>
        <dbReference type="ARBA" id="ARBA00023295"/>
    </source>
</evidence>
<evidence type="ECO:0000256" key="7">
    <source>
        <dbReference type="RuleBase" id="RU361161"/>
    </source>
</evidence>
<dbReference type="PRINTS" id="PR00133">
    <property type="entry name" value="GLHYDRLASE3"/>
</dbReference>
<dbReference type="RefSeq" id="WP_007255440.1">
    <property type="nucleotide sequence ID" value="NZ_CH724107.1"/>
</dbReference>
<dbReference type="InterPro" id="IPR002772">
    <property type="entry name" value="Glyco_hydro_3_C"/>
</dbReference>
<evidence type="ECO:0000313" key="9">
    <source>
        <dbReference type="EMBL" id="EAR50488.1"/>
    </source>
</evidence>
<dbReference type="GO" id="GO:0008422">
    <property type="term" value="F:beta-glucosidase activity"/>
    <property type="evidence" value="ECO:0007669"/>
    <property type="project" value="UniProtKB-ARBA"/>
</dbReference>
<evidence type="ECO:0000256" key="1">
    <source>
        <dbReference type="ARBA" id="ARBA00005336"/>
    </source>
</evidence>